<dbReference type="AlphaFoldDB" id="A0A2Z7CGT8"/>
<feature type="compositionally biased region" description="Basic residues" evidence="1">
    <location>
        <begin position="85"/>
        <end position="95"/>
    </location>
</feature>
<accession>A0A2Z7CGT8</accession>
<sequence length="124" mass="12820">MRVHWPASSARQRNDCAGRRPGKRDNRASSSASKRAAALPTSCNISASAILPARSGARSGATRRVAALVQARDAPATMRDGRASSGRHSRGHRASSARDGGRRGAAACGGVGRSMCDDILAVLI</sequence>
<dbReference type="Proteomes" id="UP000250235">
    <property type="component" value="Unassembled WGS sequence"/>
</dbReference>
<name>A0A2Z7CGT8_9LAMI</name>
<feature type="compositionally biased region" description="Low complexity" evidence="1">
    <location>
        <begin position="28"/>
        <end position="38"/>
    </location>
</feature>
<dbReference type="EMBL" id="KQ995703">
    <property type="protein sequence ID" value="KZV46138.1"/>
    <property type="molecule type" value="Genomic_DNA"/>
</dbReference>
<evidence type="ECO:0000313" key="2">
    <source>
        <dbReference type="EMBL" id="KZV46138.1"/>
    </source>
</evidence>
<gene>
    <name evidence="2" type="ORF">F511_29100</name>
</gene>
<organism evidence="2 3">
    <name type="scientific">Dorcoceras hygrometricum</name>
    <dbReference type="NCBI Taxonomy" id="472368"/>
    <lineage>
        <taxon>Eukaryota</taxon>
        <taxon>Viridiplantae</taxon>
        <taxon>Streptophyta</taxon>
        <taxon>Embryophyta</taxon>
        <taxon>Tracheophyta</taxon>
        <taxon>Spermatophyta</taxon>
        <taxon>Magnoliopsida</taxon>
        <taxon>eudicotyledons</taxon>
        <taxon>Gunneridae</taxon>
        <taxon>Pentapetalae</taxon>
        <taxon>asterids</taxon>
        <taxon>lamiids</taxon>
        <taxon>Lamiales</taxon>
        <taxon>Gesneriaceae</taxon>
        <taxon>Didymocarpoideae</taxon>
        <taxon>Trichosporeae</taxon>
        <taxon>Loxocarpinae</taxon>
        <taxon>Dorcoceras</taxon>
    </lineage>
</organism>
<feature type="region of interest" description="Disordered" evidence="1">
    <location>
        <begin position="1"/>
        <end position="38"/>
    </location>
</feature>
<reference evidence="2 3" key="1">
    <citation type="journal article" date="2015" name="Proc. Natl. Acad. Sci. U.S.A.">
        <title>The resurrection genome of Boea hygrometrica: A blueprint for survival of dehydration.</title>
        <authorList>
            <person name="Xiao L."/>
            <person name="Yang G."/>
            <person name="Zhang L."/>
            <person name="Yang X."/>
            <person name="Zhao S."/>
            <person name="Ji Z."/>
            <person name="Zhou Q."/>
            <person name="Hu M."/>
            <person name="Wang Y."/>
            <person name="Chen M."/>
            <person name="Xu Y."/>
            <person name="Jin H."/>
            <person name="Xiao X."/>
            <person name="Hu G."/>
            <person name="Bao F."/>
            <person name="Hu Y."/>
            <person name="Wan P."/>
            <person name="Li L."/>
            <person name="Deng X."/>
            <person name="Kuang T."/>
            <person name="Xiang C."/>
            <person name="Zhu J.K."/>
            <person name="Oliver M.J."/>
            <person name="He Y."/>
        </authorList>
    </citation>
    <scope>NUCLEOTIDE SEQUENCE [LARGE SCALE GENOMIC DNA]</scope>
    <source>
        <strain evidence="3">cv. XS01</strain>
    </source>
</reference>
<proteinExistence type="predicted"/>
<feature type="compositionally biased region" description="Basic and acidic residues" evidence="1">
    <location>
        <begin position="12"/>
        <end position="27"/>
    </location>
</feature>
<keyword evidence="3" id="KW-1185">Reference proteome</keyword>
<protein>
    <submittedName>
        <fullName evidence="2">Uncharacterized protein</fullName>
    </submittedName>
</protein>
<feature type="region of interest" description="Disordered" evidence="1">
    <location>
        <begin position="69"/>
        <end position="107"/>
    </location>
</feature>
<evidence type="ECO:0000313" key="3">
    <source>
        <dbReference type="Proteomes" id="UP000250235"/>
    </source>
</evidence>
<evidence type="ECO:0000256" key="1">
    <source>
        <dbReference type="SAM" id="MobiDB-lite"/>
    </source>
</evidence>